<organism evidence="8 9">
    <name type="scientific">Apilactobacillus bombintestini</name>
    <dbReference type="NCBI Taxonomy" id="2419772"/>
    <lineage>
        <taxon>Bacteria</taxon>
        <taxon>Bacillati</taxon>
        <taxon>Bacillota</taxon>
        <taxon>Bacilli</taxon>
        <taxon>Lactobacillales</taxon>
        <taxon>Lactobacillaceae</taxon>
        <taxon>Apilactobacillus</taxon>
    </lineage>
</organism>
<keyword evidence="4 6" id="KW-0378">Hydrolase</keyword>
<dbReference type="PANTHER" id="PTHR21340">
    <property type="entry name" value="DIADENOSINE 5,5-P1,P4-TETRAPHOSPHATE PYROPHOSPHOHYDROLASE MUTT"/>
    <property type="match status" value="1"/>
</dbReference>
<dbReference type="GO" id="GO:0000166">
    <property type="term" value="F:nucleotide binding"/>
    <property type="evidence" value="ECO:0007669"/>
    <property type="project" value="UniProtKB-KW"/>
</dbReference>
<dbReference type="GO" id="GO:0006167">
    <property type="term" value="P:AMP biosynthetic process"/>
    <property type="evidence" value="ECO:0007669"/>
    <property type="project" value="TreeGrafter"/>
</dbReference>
<dbReference type="AlphaFoldDB" id="A0A387ANP3"/>
<sequence length="138" mass="15857">MATEIDGGALVYKVENHKPVYLLEKSATSDFWGFPKGHVEGDESLEQTAIREIKEETNIDAKIDTNYSVDAEYDMKNGNHKVVTFYTSKVDDPAVTLQKEEISDYVWQPYEQARKTITYDNLRNVLDQINDYVEKKLG</sequence>
<evidence type="ECO:0000259" key="7">
    <source>
        <dbReference type="PROSITE" id="PS51462"/>
    </source>
</evidence>
<evidence type="ECO:0000256" key="6">
    <source>
        <dbReference type="RuleBase" id="RU003476"/>
    </source>
</evidence>
<dbReference type="SUPFAM" id="SSF55811">
    <property type="entry name" value="Nudix"/>
    <property type="match status" value="1"/>
</dbReference>
<dbReference type="InterPro" id="IPR003565">
    <property type="entry name" value="Tetra_PHTase"/>
</dbReference>
<evidence type="ECO:0000313" key="9">
    <source>
        <dbReference type="Proteomes" id="UP000272003"/>
    </source>
</evidence>
<feature type="domain" description="Nudix hydrolase" evidence="7">
    <location>
        <begin position="2"/>
        <end position="130"/>
    </location>
</feature>
<dbReference type="Gene3D" id="3.90.79.10">
    <property type="entry name" value="Nucleoside Triphosphate Pyrophosphohydrolase"/>
    <property type="match status" value="1"/>
</dbReference>
<evidence type="ECO:0000256" key="5">
    <source>
        <dbReference type="ARBA" id="ARBA00032644"/>
    </source>
</evidence>
<proteinExistence type="inferred from homology"/>
<dbReference type="OrthoDB" id="9816289at2"/>
<accession>A0A387ANP3</accession>
<dbReference type="Pfam" id="PF00293">
    <property type="entry name" value="NUDIX"/>
    <property type="match status" value="1"/>
</dbReference>
<dbReference type="Proteomes" id="UP000272003">
    <property type="component" value="Chromosome"/>
</dbReference>
<dbReference type="PROSITE" id="PS00893">
    <property type="entry name" value="NUDIX_BOX"/>
    <property type="match status" value="1"/>
</dbReference>
<evidence type="ECO:0000256" key="2">
    <source>
        <dbReference type="ARBA" id="ARBA00018911"/>
    </source>
</evidence>
<dbReference type="GO" id="GO:0006754">
    <property type="term" value="P:ATP biosynthetic process"/>
    <property type="evidence" value="ECO:0007669"/>
    <property type="project" value="TreeGrafter"/>
</dbReference>
<dbReference type="KEGG" id="abom:D7I45_01705"/>
<gene>
    <name evidence="8" type="ORF">D7I45_01705</name>
</gene>
<dbReference type="EMBL" id="CP032626">
    <property type="protein sequence ID" value="AYF92294.1"/>
    <property type="molecule type" value="Genomic_DNA"/>
</dbReference>
<evidence type="ECO:0000256" key="3">
    <source>
        <dbReference type="ARBA" id="ARBA00022741"/>
    </source>
</evidence>
<keyword evidence="9" id="KW-1185">Reference proteome</keyword>
<reference evidence="8 9" key="1">
    <citation type="submission" date="2018-09" db="EMBL/GenBank/DDBJ databases">
        <title>Genome sequencing of strain BHWM-4.</title>
        <authorList>
            <person name="Heo J."/>
            <person name="Kim S.-J."/>
            <person name="Kwon S.-W."/>
        </authorList>
    </citation>
    <scope>NUCLEOTIDE SEQUENCE [LARGE SCALE GENOMIC DNA]</scope>
    <source>
        <strain evidence="8 9">BHWM-4</strain>
    </source>
</reference>
<dbReference type="PRINTS" id="PR00502">
    <property type="entry name" value="NUDIXFAMILY"/>
</dbReference>
<evidence type="ECO:0000256" key="1">
    <source>
        <dbReference type="ARBA" id="ARBA00005582"/>
    </source>
</evidence>
<protein>
    <recommendedName>
        <fullName evidence="2">Bis(5'-nucleosyl)-tetraphosphatase [asymmetrical]</fullName>
    </recommendedName>
    <alternativeName>
        <fullName evidence="5">Diadenosine 5',5'''-P1,P4-tetraphosphate asymmetrical hydrolase</fullName>
    </alternativeName>
</protein>
<dbReference type="InterPro" id="IPR051325">
    <property type="entry name" value="Nudix_hydrolase_domain"/>
</dbReference>
<dbReference type="PROSITE" id="PS51462">
    <property type="entry name" value="NUDIX"/>
    <property type="match status" value="1"/>
</dbReference>
<dbReference type="PANTHER" id="PTHR21340:SF0">
    <property type="entry name" value="BIS(5'-NUCLEOSYL)-TETRAPHOSPHATASE [ASYMMETRICAL]"/>
    <property type="match status" value="1"/>
</dbReference>
<dbReference type="RefSeq" id="WP_120784068.1">
    <property type="nucleotide sequence ID" value="NZ_CP032626.1"/>
</dbReference>
<comment type="similarity">
    <text evidence="1 6">Belongs to the Nudix hydrolase family.</text>
</comment>
<dbReference type="InterPro" id="IPR015797">
    <property type="entry name" value="NUDIX_hydrolase-like_dom_sf"/>
</dbReference>
<evidence type="ECO:0000313" key="8">
    <source>
        <dbReference type="EMBL" id="AYF92294.1"/>
    </source>
</evidence>
<dbReference type="GO" id="GO:0004081">
    <property type="term" value="F:bis(5'-nucleosyl)-tetraphosphatase (asymmetrical) activity"/>
    <property type="evidence" value="ECO:0007669"/>
    <property type="project" value="TreeGrafter"/>
</dbReference>
<name>A0A387ANP3_9LACO</name>
<evidence type="ECO:0000256" key="4">
    <source>
        <dbReference type="ARBA" id="ARBA00022801"/>
    </source>
</evidence>
<dbReference type="CDD" id="cd03428">
    <property type="entry name" value="NUDIX_Ap4A_Nudt2"/>
    <property type="match status" value="1"/>
</dbReference>
<dbReference type="InterPro" id="IPR020084">
    <property type="entry name" value="NUDIX_hydrolase_CS"/>
</dbReference>
<keyword evidence="3" id="KW-0547">Nucleotide-binding</keyword>
<dbReference type="InterPro" id="IPR020476">
    <property type="entry name" value="Nudix_hydrolase"/>
</dbReference>
<dbReference type="InterPro" id="IPR000086">
    <property type="entry name" value="NUDIX_hydrolase_dom"/>
</dbReference>